<dbReference type="Proteomes" id="UP000481252">
    <property type="component" value="Unassembled WGS sequence"/>
</dbReference>
<accession>A0A7C9V9I1</accession>
<sequence length="169" mass="18932">MIKFIVAAVWICLATLGAVFYSFQTSSAKSDASATPALLGGLDYLRTEVISVPVFSKATIDGYFLTRLVYTVDPAQMKKLSVPAQSLIIDEVYTYLYANPQIDFSKRENFNLDTFRGGIRDSVNKRVGEKLISEVIVEQIDFLSREETRDKSLRRREVTRPEATPAAAH</sequence>
<evidence type="ECO:0000313" key="1">
    <source>
        <dbReference type="EMBL" id="NGN44245.1"/>
    </source>
</evidence>
<evidence type="ECO:0008006" key="3">
    <source>
        <dbReference type="Google" id="ProtNLM"/>
    </source>
</evidence>
<protein>
    <recommendedName>
        <fullName evidence="3">Flagellar basal body-associated FliL family protein</fullName>
    </recommendedName>
</protein>
<keyword evidence="2" id="KW-1185">Reference proteome</keyword>
<organism evidence="1 2">
    <name type="scientific">Mesorhizobium zhangyense</name>
    <dbReference type="NCBI Taxonomy" id="1776730"/>
    <lineage>
        <taxon>Bacteria</taxon>
        <taxon>Pseudomonadati</taxon>
        <taxon>Pseudomonadota</taxon>
        <taxon>Alphaproteobacteria</taxon>
        <taxon>Hyphomicrobiales</taxon>
        <taxon>Phyllobacteriaceae</taxon>
        <taxon>Mesorhizobium</taxon>
    </lineage>
</organism>
<reference evidence="1 2" key="1">
    <citation type="submission" date="2020-02" db="EMBL/GenBank/DDBJ databases">
        <title>Genome sequence of the type strain CGMCC 1.15528 of Mesorhizobium zhangyense.</title>
        <authorList>
            <person name="Gao J."/>
            <person name="Sun J."/>
        </authorList>
    </citation>
    <scope>NUCLEOTIDE SEQUENCE [LARGE SCALE GENOMIC DNA]</scope>
    <source>
        <strain evidence="1 2">CGMCC 1.15528</strain>
    </source>
</reference>
<evidence type="ECO:0000313" key="2">
    <source>
        <dbReference type="Proteomes" id="UP000481252"/>
    </source>
</evidence>
<dbReference type="AlphaFoldDB" id="A0A7C9V9I1"/>
<dbReference type="EMBL" id="JAAKZG010000014">
    <property type="protein sequence ID" value="NGN44245.1"/>
    <property type="molecule type" value="Genomic_DNA"/>
</dbReference>
<gene>
    <name evidence="1" type="ORF">G6N74_24550</name>
</gene>
<proteinExistence type="predicted"/>
<comment type="caution">
    <text evidence="1">The sequence shown here is derived from an EMBL/GenBank/DDBJ whole genome shotgun (WGS) entry which is preliminary data.</text>
</comment>
<name>A0A7C9V9I1_9HYPH</name>
<dbReference type="RefSeq" id="WP_165120641.1">
    <property type="nucleotide sequence ID" value="NZ_JAAKZG010000014.1"/>
</dbReference>